<dbReference type="Proteomes" id="UP000887013">
    <property type="component" value="Unassembled WGS sequence"/>
</dbReference>
<evidence type="ECO:0000313" key="2">
    <source>
        <dbReference type="Proteomes" id="UP000887013"/>
    </source>
</evidence>
<dbReference type="AlphaFoldDB" id="A0A8X6PJB6"/>
<accession>A0A8X6PJB6</accession>
<proteinExistence type="predicted"/>
<name>A0A8X6PJB6_NEPPI</name>
<evidence type="ECO:0000313" key="1">
    <source>
        <dbReference type="EMBL" id="GFT70364.1"/>
    </source>
</evidence>
<dbReference type="EMBL" id="BMAW01020849">
    <property type="protein sequence ID" value="GFT70364.1"/>
    <property type="molecule type" value="Genomic_DNA"/>
</dbReference>
<organism evidence="1 2">
    <name type="scientific">Nephila pilipes</name>
    <name type="common">Giant wood spider</name>
    <name type="synonym">Nephila maculata</name>
    <dbReference type="NCBI Taxonomy" id="299642"/>
    <lineage>
        <taxon>Eukaryota</taxon>
        <taxon>Metazoa</taxon>
        <taxon>Ecdysozoa</taxon>
        <taxon>Arthropoda</taxon>
        <taxon>Chelicerata</taxon>
        <taxon>Arachnida</taxon>
        <taxon>Araneae</taxon>
        <taxon>Araneomorphae</taxon>
        <taxon>Entelegynae</taxon>
        <taxon>Araneoidea</taxon>
        <taxon>Nephilidae</taxon>
        <taxon>Nephila</taxon>
    </lineage>
</organism>
<reference evidence="1" key="1">
    <citation type="submission" date="2020-08" db="EMBL/GenBank/DDBJ databases">
        <title>Multicomponent nature underlies the extraordinary mechanical properties of spider dragline silk.</title>
        <authorList>
            <person name="Kono N."/>
            <person name="Nakamura H."/>
            <person name="Mori M."/>
            <person name="Yoshida Y."/>
            <person name="Ohtoshi R."/>
            <person name="Malay A.D."/>
            <person name="Moran D.A.P."/>
            <person name="Tomita M."/>
            <person name="Numata K."/>
            <person name="Arakawa K."/>
        </authorList>
    </citation>
    <scope>NUCLEOTIDE SEQUENCE</scope>
</reference>
<comment type="caution">
    <text evidence="1">The sequence shown here is derived from an EMBL/GenBank/DDBJ whole genome shotgun (WGS) entry which is preliminary data.</text>
</comment>
<protein>
    <submittedName>
        <fullName evidence="1">Uncharacterized protein</fullName>
    </submittedName>
</protein>
<gene>
    <name evidence="1" type="ORF">NPIL_247101</name>
</gene>
<sequence>MALPLWLATHRHTAAATAKARALLASAFLQSRACYHCSASLPLFTPFSNRALHGNFAKAKGCCAICGSQGTNGVLHKRIAVIRSRKRHAMPRKLLQTILFI</sequence>
<keyword evidence="2" id="KW-1185">Reference proteome</keyword>